<dbReference type="GO" id="GO:0004519">
    <property type="term" value="F:endonuclease activity"/>
    <property type="evidence" value="ECO:0007669"/>
    <property type="project" value="UniProtKB-KW"/>
</dbReference>
<comment type="caution">
    <text evidence="1">The sequence shown here is derived from an EMBL/GenBank/DDBJ whole genome shotgun (WGS) entry which is preliminary data.</text>
</comment>
<protein>
    <submittedName>
        <fullName evidence="1">Endonuclease/exonuclease/phosphatase family protein</fullName>
    </submittedName>
</protein>
<keyword evidence="1" id="KW-0269">Exonuclease</keyword>
<keyword evidence="1" id="KW-0540">Nuclease</keyword>
<reference evidence="1 2" key="1">
    <citation type="journal article" date="2018" name="Front. Plant Sci.">
        <title>Red Clover (Trifolium pratense) and Zigzag Clover (T. medium) - A Picture of Genomic Similarities and Differences.</title>
        <authorList>
            <person name="Dluhosova J."/>
            <person name="Istvanek J."/>
            <person name="Nedelnik J."/>
            <person name="Repkova J."/>
        </authorList>
    </citation>
    <scope>NUCLEOTIDE SEQUENCE [LARGE SCALE GENOMIC DNA]</scope>
    <source>
        <strain evidence="2">cv. 10/8</strain>
        <tissue evidence="1">Leaf</tissue>
    </source>
</reference>
<name>A0A392STF3_9FABA</name>
<sequence length="55" mass="6196">MIKLALKDWHVAHSQNLTSRIDSLKVRLAALDNKGEEEDLLDAELEELHGITSDI</sequence>
<dbReference type="Proteomes" id="UP000265520">
    <property type="component" value="Unassembled WGS sequence"/>
</dbReference>
<keyword evidence="1" id="KW-0255">Endonuclease</keyword>
<evidence type="ECO:0000313" key="2">
    <source>
        <dbReference type="Proteomes" id="UP000265520"/>
    </source>
</evidence>
<evidence type="ECO:0000313" key="1">
    <source>
        <dbReference type="EMBL" id="MCI52121.1"/>
    </source>
</evidence>
<keyword evidence="1" id="KW-0378">Hydrolase</keyword>
<accession>A0A392STF3</accession>
<keyword evidence="2" id="KW-1185">Reference proteome</keyword>
<proteinExistence type="predicted"/>
<organism evidence="1 2">
    <name type="scientific">Trifolium medium</name>
    <dbReference type="NCBI Taxonomy" id="97028"/>
    <lineage>
        <taxon>Eukaryota</taxon>
        <taxon>Viridiplantae</taxon>
        <taxon>Streptophyta</taxon>
        <taxon>Embryophyta</taxon>
        <taxon>Tracheophyta</taxon>
        <taxon>Spermatophyta</taxon>
        <taxon>Magnoliopsida</taxon>
        <taxon>eudicotyledons</taxon>
        <taxon>Gunneridae</taxon>
        <taxon>Pentapetalae</taxon>
        <taxon>rosids</taxon>
        <taxon>fabids</taxon>
        <taxon>Fabales</taxon>
        <taxon>Fabaceae</taxon>
        <taxon>Papilionoideae</taxon>
        <taxon>50 kb inversion clade</taxon>
        <taxon>NPAAA clade</taxon>
        <taxon>Hologalegina</taxon>
        <taxon>IRL clade</taxon>
        <taxon>Trifolieae</taxon>
        <taxon>Trifolium</taxon>
    </lineage>
</organism>
<dbReference type="EMBL" id="LXQA010442516">
    <property type="protein sequence ID" value="MCI52121.1"/>
    <property type="molecule type" value="Genomic_DNA"/>
</dbReference>
<dbReference type="GO" id="GO:0004527">
    <property type="term" value="F:exonuclease activity"/>
    <property type="evidence" value="ECO:0007669"/>
    <property type="project" value="UniProtKB-KW"/>
</dbReference>
<dbReference type="AlphaFoldDB" id="A0A392STF3"/>